<keyword evidence="1" id="KW-1133">Transmembrane helix</keyword>
<reference evidence="2 3" key="1">
    <citation type="journal article" date="2018" name="New Phytol.">
        <title>Comparative genomics and transcriptomics depict ericoid mycorrhizal fungi as versatile saprotrophs and plant mutualists.</title>
        <authorList>
            <person name="Martino E."/>
            <person name="Morin E."/>
            <person name="Grelet G.A."/>
            <person name="Kuo A."/>
            <person name="Kohler A."/>
            <person name="Daghino S."/>
            <person name="Barry K.W."/>
            <person name="Cichocki N."/>
            <person name="Clum A."/>
            <person name="Dockter R.B."/>
            <person name="Hainaut M."/>
            <person name="Kuo R.C."/>
            <person name="LaButti K."/>
            <person name="Lindahl B.D."/>
            <person name="Lindquist E.A."/>
            <person name="Lipzen A."/>
            <person name="Khouja H.R."/>
            <person name="Magnuson J."/>
            <person name="Murat C."/>
            <person name="Ohm R.A."/>
            <person name="Singer S.W."/>
            <person name="Spatafora J.W."/>
            <person name="Wang M."/>
            <person name="Veneault-Fourrey C."/>
            <person name="Henrissat B."/>
            <person name="Grigoriev I.V."/>
            <person name="Martin F.M."/>
            <person name="Perotto S."/>
        </authorList>
    </citation>
    <scope>NUCLEOTIDE SEQUENCE [LARGE SCALE GENOMIC DNA]</scope>
    <source>
        <strain evidence="2 3">ATCC 22711</strain>
    </source>
</reference>
<dbReference type="Proteomes" id="UP000241818">
    <property type="component" value="Unassembled WGS sequence"/>
</dbReference>
<dbReference type="EMBL" id="KZ679006">
    <property type="protein sequence ID" value="PSS27276.1"/>
    <property type="molecule type" value="Genomic_DNA"/>
</dbReference>
<sequence>MLSRLLIQCQYNIQKHVSQPSQHLFNSYLFPYLFSGGTLVTSFIPIITQINFSESQKRVTSSRYRP</sequence>
<dbReference type="RefSeq" id="XP_024724801.1">
    <property type="nucleotide sequence ID" value="XM_024863203.1"/>
</dbReference>
<keyword evidence="1" id="KW-0812">Transmembrane</keyword>
<dbReference type="InParanoid" id="A0A2T3BD09"/>
<keyword evidence="1" id="KW-0472">Membrane</keyword>
<gene>
    <name evidence="2" type="ORF">M430DRAFT_152239</name>
</gene>
<proteinExistence type="predicted"/>
<evidence type="ECO:0000313" key="2">
    <source>
        <dbReference type="EMBL" id="PSS27276.1"/>
    </source>
</evidence>
<evidence type="ECO:0000313" key="3">
    <source>
        <dbReference type="Proteomes" id="UP000241818"/>
    </source>
</evidence>
<dbReference type="AlphaFoldDB" id="A0A2T3BD09"/>
<accession>A0A2T3BD09</accession>
<feature type="transmembrane region" description="Helical" evidence="1">
    <location>
        <begin position="29"/>
        <end position="48"/>
    </location>
</feature>
<protein>
    <submittedName>
        <fullName evidence="2">Uncharacterized protein</fullName>
    </submittedName>
</protein>
<keyword evidence="3" id="KW-1185">Reference proteome</keyword>
<name>A0A2T3BD09_AMORE</name>
<organism evidence="2 3">
    <name type="scientific">Amorphotheca resinae ATCC 22711</name>
    <dbReference type="NCBI Taxonomy" id="857342"/>
    <lineage>
        <taxon>Eukaryota</taxon>
        <taxon>Fungi</taxon>
        <taxon>Dikarya</taxon>
        <taxon>Ascomycota</taxon>
        <taxon>Pezizomycotina</taxon>
        <taxon>Leotiomycetes</taxon>
        <taxon>Helotiales</taxon>
        <taxon>Amorphothecaceae</taxon>
        <taxon>Amorphotheca</taxon>
    </lineage>
</organism>
<evidence type="ECO:0000256" key="1">
    <source>
        <dbReference type="SAM" id="Phobius"/>
    </source>
</evidence>
<dbReference type="GeneID" id="36571284"/>